<dbReference type="HOGENOM" id="CLU_856171_0_0_1"/>
<name>A4S1I2_OSTLU</name>
<feature type="compositionally biased region" description="Basic and acidic residues" evidence="1">
    <location>
        <begin position="140"/>
        <end position="156"/>
    </location>
</feature>
<feature type="region of interest" description="Disordered" evidence="1">
    <location>
        <begin position="58"/>
        <end position="177"/>
    </location>
</feature>
<dbReference type="Proteomes" id="UP000001568">
    <property type="component" value="Chromosome 8"/>
</dbReference>
<dbReference type="RefSeq" id="XP_001419152.1">
    <property type="nucleotide sequence ID" value="XM_001419115.1"/>
</dbReference>
<dbReference type="OMA" id="NRQAQIF"/>
<protein>
    <submittedName>
        <fullName evidence="2">Uncharacterized protein</fullName>
    </submittedName>
</protein>
<proteinExistence type="predicted"/>
<feature type="compositionally biased region" description="Basic and acidic residues" evidence="1">
    <location>
        <begin position="84"/>
        <end position="96"/>
    </location>
</feature>
<keyword evidence="3" id="KW-1185">Reference proteome</keyword>
<dbReference type="AlphaFoldDB" id="A4S1I2"/>
<evidence type="ECO:0000256" key="1">
    <source>
        <dbReference type="SAM" id="MobiDB-lite"/>
    </source>
</evidence>
<dbReference type="GeneID" id="5003477"/>
<dbReference type="Gramene" id="ABO97445">
    <property type="protein sequence ID" value="ABO97445"/>
    <property type="gene ID" value="OSTLU_93143"/>
</dbReference>
<reference evidence="2 3" key="1">
    <citation type="journal article" date="2007" name="Proc. Natl. Acad. Sci. U.S.A.">
        <title>The tiny eukaryote Ostreococcus provides genomic insights into the paradox of plankton speciation.</title>
        <authorList>
            <person name="Palenik B."/>
            <person name="Grimwood J."/>
            <person name="Aerts A."/>
            <person name="Rouze P."/>
            <person name="Salamov A."/>
            <person name="Putnam N."/>
            <person name="Dupont C."/>
            <person name="Jorgensen R."/>
            <person name="Derelle E."/>
            <person name="Rombauts S."/>
            <person name="Zhou K."/>
            <person name="Otillar R."/>
            <person name="Merchant S.S."/>
            <person name="Podell S."/>
            <person name="Gaasterland T."/>
            <person name="Napoli C."/>
            <person name="Gendler K."/>
            <person name="Manuell A."/>
            <person name="Tai V."/>
            <person name="Vallon O."/>
            <person name="Piganeau G."/>
            <person name="Jancek S."/>
            <person name="Heijde M."/>
            <person name="Jabbari K."/>
            <person name="Bowler C."/>
            <person name="Lohr M."/>
            <person name="Robbens S."/>
            <person name="Werner G."/>
            <person name="Dubchak I."/>
            <person name="Pazour G.J."/>
            <person name="Ren Q."/>
            <person name="Paulsen I."/>
            <person name="Delwiche C."/>
            <person name="Schmutz J."/>
            <person name="Rokhsar D."/>
            <person name="Van de Peer Y."/>
            <person name="Moreau H."/>
            <person name="Grigoriev I.V."/>
        </authorList>
    </citation>
    <scope>NUCLEOTIDE SEQUENCE [LARGE SCALE GENOMIC DNA]</scope>
    <source>
        <strain evidence="2 3">CCE9901</strain>
    </source>
</reference>
<evidence type="ECO:0000313" key="2">
    <source>
        <dbReference type="EMBL" id="ABO97445.1"/>
    </source>
</evidence>
<dbReference type="OrthoDB" id="10501774at2759"/>
<feature type="region of interest" description="Disordered" evidence="1">
    <location>
        <begin position="1"/>
        <end position="27"/>
    </location>
</feature>
<dbReference type="KEGG" id="olu:OSTLU_93143"/>
<evidence type="ECO:0000313" key="3">
    <source>
        <dbReference type="Proteomes" id="UP000001568"/>
    </source>
</evidence>
<feature type="compositionally biased region" description="Acidic residues" evidence="1">
    <location>
        <begin position="97"/>
        <end position="106"/>
    </location>
</feature>
<organism evidence="2 3">
    <name type="scientific">Ostreococcus lucimarinus (strain CCE9901)</name>
    <dbReference type="NCBI Taxonomy" id="436017"/>
    <lineage>
        <taxon>Eukaryota</taxon>
        <taxon>Viridiplantae</taxon>
        <taxon>Chlorophyta</taxon>
        <taxon>Mamiellophyceae</taxon>
        <taxon>Mamiellales</taxon>
        <taxon>Bathycoccaceae</taxon>
        <taxon>Ostreococcus</taxon>
    </lineage>
</organism>
<dbReference type="EMBL" id="CP000588">
    <property type="protein sequence ID" value="ABO97445.1"/>
    <property type="molecule type" value="Genomic_DNA"/>
</dbReference>
<feature type="compositionally biased region" description="Basic residues" evidence="1">
    <location>
        <begin position="157"/>
        <end position="173"/>
    </location>
</feature>
<sequence>MGGIRGKSARKRAKMAQNSKTFDRISGRFYDEKVAMPSGKVSEDVMLSAPKSFKRFLAAKAAAESRSKRRDRVEDDDSEEEEPAAAKERGEEKVDDVGEESSEDDRGEATNRNISGEGALTSVAPLVRAQPDKGNATLRAMDEKAATAAREAEAEAKKKKKKHLSLRERKKRDRVALRAQKEEEAEFLRGGGNTVRFGEVAEAPPTITLKRKSGGKGEKEVPIAQSGHKIVEIAENQTGGKSNRQSKIFADLLSAAKGSSAKSKKKSETQGLKRTADLAALRAQVISDYRSMKGRPMNNGRNVKLASNPTKLFQSGAGSLQGVGGISAAQLRKDRR</sequence>
<accession>A4S1I2</accession>
<feature type="compositionally biased region" description="Acidic residues" evidence="1">
    <location>
        <begin position="74"/>
        <end position="83"/>
    </location>
</feature>
<gene>
    <name evidence="2" type="ORF">OSTLU_93143</name>
</gene>